<dbReference type="GO" id="GO:0052624">
    <property type="term" value="F:2-phytyl-1,4-naphthoquinone methyltransferase activity"/>
    <property type="evidence" value="ECO:0007669"/>
    <property type="project" value="UniProtKB-EC"/>
</dbReference>
<dbReference type="AlphaFoldDB" id="F4XVI7"/>
<proteinExistence type="inferred from homology"/>
<accession>F4XVI7</accession>
<dbReference type="PANTHER" id="PTHR43591">
    <property type="entry name" value="METHYLTRANSFERASE"/>
    <property type="match status" value="1"/>
</dbReference>
<reference evidence="6" key="1">
    <citation type="journal article" date="2011" name="Proc. Natl. Acad. Sci. U.S.A.">
        <title>Genomic insights into the physiology and ecology of the marine filamentous cyanobacterium Lyngbya majuscula.</title>
        <authorList>
            <person name="Jones A.C."/>
            <person name="Monroe E.A."/>
            <person name="Podell S."/>
            <person name="Hess W.R."/>
            <person name="Klages S."/>
            <person name="Esquenazi E."/>
            <person name="Niessen S."/>
            <person name="Hoover H."/>
            <person name="Rothmann M."/>
            <person name="Lasken R.S."/>
            <person name="Yates J.R.III."/>
            <person name="Reinhardt R."/>
            <person name="Kube M."/>
            <person name="Burkart M.D."/>
            <person name="Allen E.E."/>
            <person name="Dorrestein P.C."/>
            <person name="Gerwick W.H."/>
            <person name="Gerwick L."/>
        </authorList>
    </citation>
    <scope>NUCLEOTIDE SEQUENCE [LARGE SCALE GENOMIC DNA]</scope>
    <source>
        <strain evidence="6">3L</strain>
    </source>
</reference>
<dbReference type="InterPro" id="IPR029063">
    <property type="entry name" value="SAM-dependent_MTases_sf"/>
</dbReference>
<dbReference type="Gene3D" id="3.40.50.150">
    <property type="entry name" value="Vaccinia Virus protein VP39"/>
    <property type="match status" value="1"/>
</dbReference>
<comment type="function">
    <text evidence="4">Methyltransferase required for the conversion of 2-phytyl-1,4-beta-naphthoquinol to phylloquinol.</text>
</comment>
<dbReference type="InterPro" id="IPR023576">
    <property type="entry name" value="UbiE/COQ5_MeTrFase_CS"/>
</dbReference>
<keyword evidence="6" id="KW-1185">Reference proteome</keyword>
<dbReference type="PANTHER" id="PTHR43591:SF24">
    <property type="entry name" value="2-METHOXY-6-POLYPRENYL-1,4-BENZOQUINOL METHYLASE, MITOCHONDRIAL"/>
    <property type="match status" value="1"/>
</dbReference>
<comment type="pathway">
    <text evidence="4">Cofactor biosynthesis; phylloquinone biosynthesis.</text>
</comment>
<keyword evidence="3 4" id="KW-0949">S-adenosyl-L-methionine</keyword>
<dbReference type="EMBL" id="GL890940">
    <property type="protein sequence ID" value="EGJ31250.1"/>
    <property type="molecule type" value="Genomic_DNA"/>
</dbReference>
<comment type="similarity">
    <text evidence="4">Belongs to the class I-like SAM-binding methyltransferase superfamily. MenG/UbiE family.</text>
</comment>
<evidence type="ECO:0000256" key="1">
    <source>
        <dbReference type="ARBA" id="ARBA00022603"/>
    </source>
</evidence>
<comment type="catalytic activity">
    <reaction evidence="4">
        <text>demethylphylloquinol + S-adenosyl-L-methionine = phylloquinol + S-adenosyl-L-homocysteine + H(+)</text>
        <dbReference type="Rhea" id="RHEA:40551"/>
        <dbReference type="ChEBI" id="CHEBI:15378"/>
        <dbReference type="ChEBI" id="CHEBI:28433"/>
        <dbReference type="ChEBI" id="CHEBI:57856"/>
        <dbReference type="ChEBI" id="CHEBI:59789"/>
        <dbReference type="ChEBI" id="CHEBI:87844"/>
        <dbReference type="EC" id="2.1.1.329"/>
    </reaction>
</comment>
<evidence type="ECO:0000313" key="6">
    <source>
        <dbReference type="Proteomes" id="UP000003959"/>
    </source>
</evidence>
<protein>
    <recommendedName>
        <fullName evidence="4">2-phytyl-1,4-naphtoquinone methyltransferase</fullName>
        <ecNumber evidence="4">2.1.1.329</ecNumber>
    </recommendedName>
    <alternativeName>
        <fullName evidence="4">Demethylphylloquinone methyltransferase</fullName>
    </alternativeName>
</protein>
<keyword evidence="1 4" id="KW-0489">Methyltransferase</keyword>
<dbReference type="GO" id="GO:0042372">
    <property type="term" value="P:phylloquinone biosynthetic process"/>
    <property type="evidence" value="ECO:0007669"/>
    <property type="project" value="UniProtKB-UniRule"/>
</dbReference>
<evidence type="ECO:0000256" key="3">
    <source>
        <dbReference type="ARBA" id="ARBA00022691"/>
    </source>
</evidence>
<dbReference type="UniPathway" id="UPA00995"/>
<evidence type="ECO:0000313" key="5">
    <source>
        <dbReference type="EMBL" id="EGJ31250.1"/>
    </source>
</evidence>
<keyword evidence="2 4" id="KW-0808">Transferase</keyword>
<evidence type="ECO:0000256" key="2">
    <source>
        <dbReference type="ARBA" id="ARBA00022679"/>
    </source>
</evidence>
<dbReference type="PROSITE" id="PS51608">
    <property type="entry name" value="SAM_MT_UBIE"/>
    <property type="match status" value="1"/>
</dbReference>
<dbReference type="InterPro" id="IPR032904">
    <property type="entry name" value="MenG"/>
</dbReference>
<dbReference type="HAMAP" id="MF_01982">
    <property type="entry name" value="MenG_phylloquinone_subfam"/>
    <property type="match status" value="1"/>
</dbReference>
<dbReference type="Pfam" id="PF01209">
    <property type="entry name" value="Ubie_methyltran"/>
    <property type="match status" value="1"/>
</dbReference>
<dbReference type="EC" id="2.1.1.329" evidence="4"/>
<evidence type="ECO:0000256" key="4">
    <source>
        <dbReference type="HAMAP-Rule" id="MF_01982"/>
    </source>
</evidence>
<dbReference type="PROSITE" id="PS01183">
    <property type="entry name" value="UBIE_1"/>
    <property type="match status" value="1"/>
</dbReference>
<dbReference type="OrthoDB" id="9808140at2"/>
<dbReference type="NCBIfam" id="TIGR01934">
    <property type="entry name" value="MenG_MenH_UbiE"/>
    <property type="match status" value="1"/>
</dbReference>
<dbReference type="Proteomes" id="UP000003959">
    <property type="component" value="Unassembled WGS sequence"/>
</dbReference>
<name>F4XVI7_9CYAN</name>
<dbReference type="HAMAP" id="MF_01813">
    <property type="entry name" value="MenG_UbiE_methyltr"/>
    <property type="match status" value="1"/>
</dbReference>
<organism evidence="5 6">
    <name type="scientific">Moorena producens 3L</name>
    <dbReference type="NCBI Taxonomy" id="489825"/>
    <lineage>
        <taxon>Bacteria</taxon>
        <taxon>Bacillati</taxon>
        <taxon>Cyanobacteriota</taxon>
        <taxon>Cyanophyceae</taxon>
        <taxon>Coleofasciculales</taxon>
        <taxon>Coleofasciculaceae</taxon>
        <taxon>Moorena</taxon>
    </lineage>
</organism>
<dbReference type="NCBIfam" id="NF001244">
    <property type="entry name" value="PRK00216.1-5"/>
    <property type="match status" value="1"/>
</dbReference>
<dbReference type="RefSeq" id="WP_008187030.1">
    <property type="nucleotide sequence ID" value="NZ_GL890940.1"/>
</dbReference>
<sequence length="232" mass="26216">MSEQSQEIQGIFDNISSNYDQLNDWISWGQHRIWKLMTVKWAEPKPGDTCVDLCCGSGDLTRLLAEKVGTQGKVYGVDFAPQMLAIAKQKSSEPHIEWVEADVLDLPFADNTFDGATMGYGLRNVVDIPKSLKEIYRIVKPGAKAAILDFHLPSQPLFRQFEQWYMETIVVPLARQQGLEEEYAYIWPSIQRFPRGPEQESLAEQVGFRATHYPIVGGTLGVLVLTKPRSVE</sequence>
<dbReference type="GO" id="GO:0032259">
    <property type="term" value="P:methylation"/>
    <property type="evidence" value="ECO:0007669"/>
    <property type="project" value="UniProtKB-KW"/>
</dbReference>
<dbReference type="eggNOG" id="COG2226">
    <property type="taxonomic scope" value="Bacteria"/>
</dbReference>
<dbReference type="HOGENOM" id="CLU_037990_0_0_3"/>
<gene>
    <name evidence="4" type="primary">menG</name>
    <name evidence="5" type="ORF">LYNGBM3L_40870</name>
</gene>
<dbReference type="SUPFAM" id="SSF53335">
    <property type="entry name" value="S-adenosyl-L-methionine-dependent methyltransferases"/>
    <property type="match status" value="1"/>
</dbReference>
<dbReference type="InterPro" id="IPR004033">
    <property type="entry name" value="UbiE/COQ5_MeTrFase"/>
</dbReference>
<dbReference type="CDD" id="cd02440">
    <property type="entry name" value="AdoMet_MTases"/>
    <property type="match status" value="1"/>
</dbReference>